<accession>A0A7W6A3X5</accession>
<name>A0A7W6A3X5_9CAUL</name>
<evidence type="ECO:0000313" key="2">
    <source>
        <dbReference type="EMBL" id="MBB3872853.1"/>
    </source>
</evidence>
<keyword evidence="1" id="KW-0812">Transmembrane</keyword>
<protein>
    <submittedName>
        <fullName evidence="2">Uncharacterized protein</fullName>
    </submittedName>
</protein>
<evidence type="ECO:0000313" key="3">
    <source>
        <dbReference type="Proteomes" id="UP000532936"/>
    </source>
</evidence>
<reference evidence="2 3" key="1">
    <citation type="submission" date="2020-08" db="EMBL/GenBank/DDBJ databases">
        <title>Genomic Encyclopedia of Type Strains, Phase IV (KMG-IV): sequencing the most valuable type-strain genomes for metagenomic binning, comparative biology and taxonomic classification.</title>
        <authorList>
            <person name="Goeker M."/>
        </authorList>
    </citation>
    <scope>NUCLEOTIDE SEQUENCE [LARGE SCALE GENOMIC DNA]</scope>
    <source>
        <strain evidence="2 3">DSM 14878</strain>
    </source>
</reference>
<dbReference type="RefSeq" id="WP_183197261.1">
    <property type="nucleotide sequence ID" value="NZ_JACIDA010000002.1"/>
</dbReference>
<organism evidence="2 3">
    <name type="scientific">Brevundimonas mediterranea</name>
    <dbReference type="NCBI Taxonomy" id="74329"/>
    <lineage>
        <taxon>Bacteria</taxon>
        <taxon>Pseudomonadati</taxon>
        <taxon>Pseudomonadota</taxon>
        <taxon>Alphaproteobacteria</taxon>
        <taxon>Caulobacterales</taxon>
        <taxon>Caulobacteraceae</taxon>
        <taxon>Brevundimonas</taxon>
    </lineage>
</organism>
<keyword evidence="1" id="KW-1133">Transmembrane helix</keyword>
<dbReference type="EMBL" id="JACIDA010000002">
    <property type="protein sequence ID" value="MBB3872853.1"/>
    <property type="molecule type" value="Genomic_DNA"/>
</dbReference>
<dbReference type="AlphaFoldDB" id="A0A7W6A3X5"/>
<feature type="transmembrane region" description="Helical" evidence="1">
    <location>
        <begin position="31"/>
        <end position="53"/>
    </location>
</feature>
<proteinExistence type="predicted"/>
<dbReference type="Proteomes" id="UP000532936">
    <property type="component" value="Unassembled WGS sequence"/>
</dbReference>
<keyword evidence="1" id="KW-0472">Membrane</keyword>
<gene>
    <name evidence="2" type="ORF">GGR11_002406</name>
</gene>
<evidence type="ECO:0000256" key="1">
    <source>
        <dbReference type="SAM" id="Phobius"/>
    </source>
</evidence>
<comment type="caution">
    <text evidence="2">The sequence shown here is derived from an EMBL/GenBank/DDBJ whole genome shotgun (WGS) entry which is preliminary data.</text>
</comment>
<sequence length="80" mass="8646">MTQRPTRPIRRGQSLVIDTQGRRRLTRSQKIGVAGVATLAGVALLGVVAGLLLDRLLDFDDALDAGGEWDEGGGVFTRWQ</sequence>